<name>A0A3G1IV57_9EUKA</name>
<dbReference type="AlphaFoldDB" id="A0A3G1IV57"/>
<dbReference type="EMBL" id="MF167424">
    <property type="protein sequence ID" value="ASQ39936.1"/>
    <property type="molecule type" value="Genomic_DNA"/>
</dbReference>
<protein>
    <submittedName>
        <fullName evidence="1">Uncharacterized protein</fullName>
    </submittedName>
</protein>
<accession>A0A3G1IV57</accession>
<gene>
    <name evidence="1" type="primary">orf49</name>
</gene>
<geneLocation type="plastid" evidence="1"/>
<evidence type="ECO:0000313" key="1">
    <source>
        <dbReference type="EMBL" id="ASQ39936.1"/>
    </source>
</evidence>
<reference evidence="1" key="1">
    <citation type="submission" date="2017-05" db="EMBL/GenBank/DDBJ databases">
        <title>Plastid comparative genomics reveals ancient divergence between Glaucophyte genera.</title>
        <authorList>
            <person name="Figueroa-Martinez F.J."/>
            <person name="Jackson C."/>
            <person name="Reyes-Prieto A."/>
        </authorList>
    </citation>
    <scope>NUCLEOTIDE SEQUENCE</scope>
    <source>
        <strain evidence="1">BBH</strain>
    </source>
</reference>
<proteinExistence type="predicted"/>
<keyword evidence="1" id="KW-0934">Plastid</keyword>
<organism evidence="1">
    <name type="scientific">Glaucocystis sp. BBH</name>
    <dbReference type="NCBI Taxonomy" id="2023628"/>
    <lineage>
        <taxon>Eukaryota</taxon>
        <taxon>Glaucocystophyceae</taxon>
        <taxon>Glaucocystales</taxon>
        <taxon>Glaucocystaceae</taxon>
        <taxon>Glaucocystis</taxon>
    </lineage>
</organism>
<sequence length="39" mass="4623">MKIFSSIHYLINLLTVYTRSSKVFLLQFVYKIYSYANGT</sequence>